<feature type="transmembrane region" description="Helical" evidence="1">
    <location>
        <begin position="29"/>
        <end position="48"/>
    </location>
</feature>
<dbReference type="RefSeq" id="WP_055262829.1">
    <property type="nucleotide sequence ID" value="NZ_CABIXQ010000001.1"/>
</dbReference>
<gene>
    <name evidence="2" type="ORF">ERS852471_00099</name>
</gene>
<keyword evidence="1" id="KW-0812">Transmembrane</keyword>
<evidence type="ECO:0000313" key="3">
    <source>
        <dbReference type="Proteomes" id="UP000095594"/>
    </source>
</evidence>
<sequence>MKCKYSKNRSDKEKFKHISDNDKNALELLHLQLIFIYIYMMSDVFLFIGTIESINICYGKKEDNNPILLLEQGQILALIANIINNYITSTRYSQLSERYNEEEISLEPEFLVKQASILSIILYSLNVIAVSKQYEASLVINIFKCDKNSINLLFLQAVCFLMRFYGDYFLLRSTLKSIDLIRSKYDKSIKKIYNPDIDAVIAAEFYVLQRGVLYDIGCIALVTLINNGTELEKELLLPAQQTLVIANIIGVIANITVLIAFIKIYNRNENEPIFGR</sequence>
<feature type="transmembrane region" description="Helical" evidence="1">
    <location>
        <begin position="243"/>
        <end position="266"/>
    </location>
</feature>
<dbReference type="AlphaFoldDB" id="A0A173XS28"/>
<feature type="transmembrane region" description="Helical" evidence="1">
    <location>
        <begin position="68"/>
        <end position="87"/>
    </location>
</feature>
<dbReference type="Proteomes" id="UP000095594">
    <property type="component" value="Unassembled WGS sequence"/>
</dbReference>
<evidence type="ECO:0000256" key="1">
    <source>
        <dbReference type="SAM" id="Phobius"/>
    </source>
</evidence>
<accession>A0A173XS28</accession>
<dbReference type="EMBL" id="CYZX01000001">
    <property type="protein sequence ID" value="CUN54080.1"/>
    <property type="molecule type" value="Genomic_DNA"/>
</dbReference>
<keyword evidence="1" id="KW-1133">Transmembrane helix</keyword>
<reference evidence="2 3" key="1">
    <citation type="submission" date="2015-09" db="EMBL/GenBank/DDBJ databases">
        <authorList>
            <consortium name="Pathogen Informatics"/>
        </authorList>
    </citation>
    <scope>NUCLEOTIDE SEQUENCE [LARGE SCALE GENOMIC DNA]</scope>
    <source>
        <strain evidence="2 3">2789STDY5834856</strain>
    </source>
</reference>
<keyword evidence="1" id="KW-0472">Membrane</keyword>
<feature type="transmembrane region" description="Helical" evidence="1">
    <location>
        <begin position="150"/>
        <end position="166"/>
    </location>
</feature>
<name>A0A173XS28_9CLOT</name>
<organism evidence="2 3">
    <name type="scientific">Clostridium disporicum</name>
    <dbReference type="NCBI Taxonomy" id="84024"/>
    <lineage>
        <taxon>Bacteria</taxon>
        <taxon>Bacillati</taxon>
        <taxon>Bacillota</taxon>
        <taxon>Clostridia</taxon>
        <taxon>Eubacteriales</taxon>
        <taxon>Clostridiaceae</taxon>
        <taxon>Clostridium</taxon>
    </lineage>
</organism>
<protein>
    <submittedName>
        <fullName evidence="2">Uncharacterized protein</fullName>
    </submittedName>
</protein>
<evidence type="ECO:0000313" key="2">
    <source>
        <dbReference type="EMBL" id="CUN54080.1"/>
    </source>
</evidence>
<dbReference type="OrthoDB" id="1936063at2"/>
<proteinExistence type="predicted"/>